<keyword evidence="3" id="KW-1185">Reference proteome</keyword>
<name>A0ABT9HS85_9SPHN</name>
<dbReference type="InterPro" id="IPR003772">
    <property type="entry name" value="YceD"/>
</dbReference>
<feature type="region of interest" description="Disordered" evidence="1">
    <location>
        <begin position="140"/>
        <end position="166"/>
    </location>
</feature>
<evidence type="ECO:0000313" key="3">
    <source>
        <dbReference type="Proteomes" id="UP001240639"/>
    </source>
</evidence>
<proteinExistence type="predicted"/>
<comment type="caution">
    <text evidence="2">The sequence shown here is derived from an EMBL/GenBank/DDBJ whole genome shotgun (WGS) entry which is preliminary data.</text>
</comment>
<sequence length="179" mass="18979">MSAPELVRLVKPRALPAEAMTITADTAEREALADRFGVTAVDALNAHVAFETKDGAVLANGRLLATIEQPCAVTREPLTYDVEEPLNLRFVPAGSVPDYAPDEEIELDSEDLDEIEYEGDSFDLGEAIAQTLALAIDPYREGPGADEARKAAGIVSDEEETPSGPLAEALAALKGKSAE</sequence>
<dbReference type="Pfam" id="PF02620">
    <property type="entry name" value="YceD"/>
    <property type="match status" value="1"/>
</dbReference>
<dbReference type="RefSeq" id="WP_305933240.1">
    <property type="nucleotide sequence ID" value="NZ_JAVAIM010000001.1"/>
</dbReference>
<protein>
    <submittedName>
        <fullName evidence="2">DUF177 domain-containing protein</fullName>
    </submittedName>
</protein>
<reference evidence="2 3" key="1">
    <citation type="submission" date="2023-08" db="EMBL/GenBank/DDBJ databases">
        <title>genomic of G39.</title>
        <authorList>
            <person name="Wang Y."/>
        </authorList>
    </citation>
    <scope>NUCLEOTIDE SEQUENCE [LARGE SCALE GENOMIC DNA]</scope>
    <source>
        <strain evidence="2 3">G39</strain>
    </source>
</reference>
<evidence type="ECO:0000313" key="2">
    <source>
        <dbReference type="EMBL" id="MDP4576016.1"/>
    </source>
</evidence>
<dbReference type="Proteomes" id="UP001240639">
    <property type="component" value="Unassembled WGS sequence"/>
</dbReference>
<organism evidence="2 3">
    <name type="scientific">Qipengyuania profundimaris</name>
    <dbReference type="NCBI Taxonomy" id="3067652"/>
    <lineage>
        <taxon>Bacteria</taxon>
        <taxon>Pseudomonadati</taxon>
        <taxon>Pseudomonadota</taxon>
        <taxon>Alphaproteobacteria</taxon>
        <taxon>Sphingomonadales</taxon>
        <taxon>Erythrobacteraceae</taxon>
        <taxon>Qipengyuania</taxon>
    </lineage>
</organism>
<accession>A0ABT9HS85</accession>
<dbReference type="EMBL" id="JAVAIM010000001">
    <property type="protein sequence ID" value="MDP4576016.1"/>
    <property type="molecule type" value="Genomic_DNA"/>
</dbReference>
<gene>
    <name evidence="2" type="ORF">Q9K02_12800</name>
</gene>
<evidence type="ECO:0000256" key="1">
    <source>
        <dbReference type="SAM" id="MobiDB-lite"/>
    </source>
</evidence>